<dbReference type="InterPro" id="IPR012737">
    <property type="entry name" value="DhaK_L_YcgS"/>
</dbReference>
<dbReference type="InterPro" id="IPR050861">
    <property type="entry name" value="Dihydroxyacetone_Kinase"/>
</dbReference>
<dbReference type="SUPFAM" id="SSF101473">
    <property type="entry name" value="DhaL-like"/>
    <property type="match status" value="1"/>
</dbReference>
<dbReference type="NCBIfam" id="NF011049">
    <property type="entry name" value="PRK14479.1"/>
    <property type="match status" value="1"/>
</dbReference>
<dbReference type="Proteomes" id="UP000464865">
    <property type="component" value="Chromosome M15-12"/>
</dbReference>
<proteinExistence type="predicted"/>
<dbReference type="SMART" id="SM01120">
    <property type="entry name" value="Dak2"/>
    <property type="match status" value="1"/>
</dbReference>
<dbReference type="SUPFAM" id="SSF82549">
    <property type="entry name" value="DAK1/DegV-like"/>
    <property type="match status" value="1"/>
</dbReference>
<keyword evidence="3 7" id="KW-0418">Kinase</keyword>
<dbReference type="GO" id="GO:0019563">
    <property type="term" value="P:glycerol catabolic process"/>
    <property type="evidence" value="ECO:0007669"/>
    <property type="project" value="TreeGrafter"/>
</dbReference>
<organism evidence="7 8">
    <name type="scientific">Rhizobium oryzihabitans</name>
    <dbReference type="NCBI Taxonomy" id="2267833"/>
    <lineage>
        <taxon>Bacteria</taxon>
        <taxon>Pseudomonadati</taxon>
        <taxon>Pseudomonadota</taxon>
        <taxon>Alphaproteobacteria</taxon>
        <taxon>Hyphomicrobiales</taxon>
        <taxon>Rhizobiaceae</taxon>
        <taxon>Rhizobium/Agrobacterium group</taxon>
        <taxon>Rhizobium</taxon>
    </lineage>
</organism>
<dbReference type="InterPro" id="IPR036117">
    <property type="entry name" value="DhaL_dom_sf"/>
</dbReference>
<evidence type="ECO:0000259" key="5">
    <source>
        <dbReference type="PROSITE" id="PS51480"/>
    </source>
</evidence>
<accession>A0A7L5BPE5</accession>
<dbReference type="GO" id="GO:0005829">
    <property type="term" value="C:cytosol"/>
    <property type="evidence" value="ECO:0007669"/>
    <property type="project" value="TreeGrafter"/>
</dbReference>
<evidence type="ECO:0000313" key="7">
    <source>
        <dbReference type="EMBL" id="QIB40784.1"/>
    </source>
</evidence>
<dbReference type="EMBL" id="CP048635">
    <property type="protein sequence ID" value="QIB40784.1"/>
    <property type="molecule type" value="Genomic_DNA"/>
</dbReference>
<evidence type="ECO:0000256" key="3">
    <source>
        <dbReference type="ARBA" id="ARBA00022777"/>
    </source>
</evidence>
<feature type="domain" description="DhaL" evidence="5">
    <location>
        <begin position="362"/>
        <end position="561"/>
    </location>
</feature>
<gene>
    <name evidence="7" type="primary">dhaK</name>
    <name evidence="7" type="ORF">G3A56_23525</name>
</gene>
<dbReference type="RefSeq" id="WP_082184979.1">
    <property type="nucleotide sequence ID" value="NZ_CP048635.1"/>
</dbReference>
<dbReference type="Gene3D" id="3.30.1180.20">
    <property type="entry name" value="Dihydroxyacetone kinase, domain 2"/>
    <property type="match status" value="1"/>
</dbReference>
<evidence type="ECO:0000256" key="4">
    <source>
        <dbReference type="ARBA" id="ARBA00022840"/>
    </source>
</evidence>
<feature type="domain" description="DhaK" evidence="6">
    <location>
        <begin position="7"/>
        <end position="330"/>
    </location>
</feature>
<dbReference type="InterPro" id="IPR004006">
    <property type="entry name" value="DhaK_dom"/>
</dbReference>
<dbReference type="Gene3D" id="3.40.50.10440">
    <property type="entry name" value="Dihydroxyacetone kinase, domain 1"/>
    <property type="match status" value="1"/>
</dbReference>
<keyword evidence="8" id="KW-1185">Reference proteome</keyword>
<dbReference type="Gene3D" id="1.25.40.340">
    <property type="match status" value="1"/>
</dbReference>
<evidence type="ECO:0000259" key="6">
    <source>
        <dbReference type="PROSITE" id="PS51481"/>
    </source>
</evidence>
<dbReference type="NCBIfam" id="TIGR02365">
    <property type="entry name" value="dha_L_ycgS"/>
    <property type="match status" value="1"/>
</dbReference>
<evidence type="ECO:0000313" key="8">
    <source>
        <dbReference type="Proteomes" id="UP000464865"/>
    </source>
</evidence>
<keyword evidence="2" id="KW-0547">Nucleotide-binding</keyword>
<keyword evidence="1 7" id="KW-0808">Transferase</keyword>
<dbReference type="Pfam" id="PF02733">
    <property type="entry name" value="Dak1"/>
    <property type="match status" value="1"/>
</dbReference>
<dbReference type="FunFam" id="3.30.1180.20:FF:000001">
    <property type="entry name" value="Dihydroxyacetone kinase 1"/>
    <property type="match status" value="1"/>
</dbReference>
<dbReference type="GO" id="GO:0047324">
    <property type="term" value="F:phosphoenolpyruvate-glycerone phosphotransferase activity"/>
    <property type="evidence" value="ECO:0007669"/>
    <property type="project" value="UniProtKB-EC"/>
</dbReference>
<dbReference type="PANTHER" id="PTHR28629:SF4">
    <property type="entry name" value="TRIOKINASE_FMN CYCLASE"/>
    <property type="match status" value="1"/>
</dbReference>
<dbReference type="Pfam" id="PF02734">
    <property type="entry name" value="Dak2"/>
    <property type="match status" value="1"/>
</dbReference>
<dbReference type="AlphaFoldDB" id="A0A7L5BPE5"/>
<dbReference type="GO" id="GO:0004371">
    <property type="term" value="F:glycerone kinase activity"/>
    <property type="evidence" value="ECO:0007669"/>
    <property type="project" value="InterPro"/>
</dbReference>
<dbReference type="KEGG" id="roy:G3A56_23525"/>
<name>A0A7L5BPE5_9HYPH</name>
<evidence type="ECO:0000256" key="2">
    <source>
        <dbReference type="ARBA" id="ARBA00022741"/>
    </source>
</evidence>
<protein>
    <submittedName>
        <fullName evidence="7">Dihydroxyacetone kinase subunit DhaK</fullName>
        <ecNumber evidence="7">2.7.1.121</ecNumber>
    </submittedName>
</protein>
<dbReference type="EC" id="2.7.1.121" evidence="7"/>
<dbReference type="PROSITE" id="PS51480">
    <property type="entry name" value="DHAL"/>
    <property type="match status" value="1"/>
</dbReference>
<dbReference type="FunFam" id="1.25.40.340:FF:000002">
    <property type="entry name" value="Dihydroxyacetone kinase, L subunit"/>
    <property type="match status" value="1"/>
</dbReference>
<evidence type="ECO:0000256" key="1">
    <source>
        <dbReference type="ARBA" id="ARBA00022679"/>
    </source>
</evidence>
<dbReference type="InterPro" id="IPR004007">
    <property type="entry name" value="DhaL_dom"/>
</dbReference>
<dbReference type="FunFam" id="3.40.50.10440:FF:000001">
    <property type="entry name" value="Dihydroxyacetone kinase, DhaK subunit"/>
    <property type="match status" value="1"/>
</dbReference>
<reference evidence="7 8" key="1">
    <citation type="submission" date="2020-02" db="EMBL/GenBank/DDBJ databases">
        <title>Plant-Promoting Endophytic Bacterium Rhizobium oryzihabitans sp. nov., Isolated from the Root of Rice.</title>
        <authorList>
            <person name="zhao J."/>
            <person name="Zhang G."/>
        </authorList>
    </citation>
    <scope>NUCLEOTIDE SEQUENCE [LARGE SCALE GENOMIC DNA]</scope>
    <source>
        <strain evidence="7 8">M15</strain>
    </source>
</reference>
<keyword evidence="4" id="KW-0067">ATP-binding</keyword>
<dbReference type="GO" id="GO:0005524">
    <property type="term" value="F:ATP binding"/>
    <property type="evidence" value="ECO:0007669"/>
    <property type="project" value="UniProtKB-KW"/>
</dbReference>
<dbReference type="PANTHER" id="PTHR28629">
    <property type="entry name" value="TRIOKINASE/FMN CYCLASE"/>
    <property type="match status" value="1"/>
</dbReference>
<dbReference type="PROSITE" id="PS51481">
    <property type="entry name" value="DHAK"/>
    <property type="match status" value="1"/>
</dbReference>
<sequence length="562" mass="57308">MKKLINDPSAVVRHILEGVVALSPASILLADENVVIRSGLPEADQRKVAVLSGGGSGHEPAHAGYVGAGMLTAAVAGDVFTSPSTDAVLAGIRASAGPAGALVIVKNYTGDRLNFGLAAELARAEGIPVEIVVVADDVALKDTVPVDRRRGIAGTVLVHKLAGAAAELGLPLSEVAQVARGAAAGLSSMGISLGSCTLPAVGKPGFTLGEREIEVGLGIHGEQGVRRMEIASADDLTSLVLNTIEADGKLKSGDRVVLLVNGLGSTPPMELSIVARSALSTLEAKGVSVERAWAGTFLSALDMPGFSLSIMQVDDRALELIDATTDATAWPRGGAVNRHSMLASSILPVEAQPDREMTAAGARLRQVAEDVAKALIAAEQQLTDLDSVTGDGDLGTSMKRGAEAVLALPAQAFADVSSGLSAMGDAMRKAIGGSSGPFYATGLMRAARHLAGSDAPTAKELAEAFVAAVEAVSELGGAKPGDRTMVDALHPAATTFRDRLAEGQSVEVAWGEAVAAGEAGAEATKDMTPRLGRASYLGERAKGHADGGAVAVMVWMRRITVQ</sequence>